<sequence length="383" mass="44072">MKSILDTINLNILKQIVENSYNSIVITDANLNNDGPKFLYVNQAFTKMTGYSFDEIKDKTPRILQGKKTERSVLDDLKNKCKNGEFFSGTTINYKKNGEEYNVEWNISPIKDESGQIIKFISIQKDITKDINYKISLEEKVKEQIEDIRKKDITILNQSKLAAMGEMVDAIAHQWKQPIGIIKLNVDMIKYDFNGKLIDEKYINKFQKSIFTQIEHTLNTLETFRTFLNPSEEAKTFNIENVLKNISILIKDEFIKYQIIIETTIEDSFEIYGFENEFKHFILNIINNAKDAYKNKKGIEDKIIKVKTYIDNNLKIIEISDFAGGISNDILPNIFNSYTTTKENDGGSGLGLYLTKQIVEKHNGNIEAFNHNKNGATFKASFL</sequence>
<dbReference type="PANTHER" id="PTHR43065:SF10">
    <property type="entry name" value="PEROXIDE STRESS-ACTIVATED HISTIDINE KINASE MAK3"/>
    <property type="match status" value="1"/>
</dbReference>
<evidence type="ECO:0000259" key="10">
    <source>
        <dbReference type="PROSITE" id="PS50112"/>
    </source>
</evidence>
<dbReference type="SUPFAM" id="SSF47384">
    <property type="entry name" value="Homodimeric domain of signal transducing histidine kinase"/>
    <property type="match status" value="1"/>
</dbReference>
<dbReference type="InterPro" id="IPR004358">
    <property type="entry name" value="Sig_transdc_His_kin-like_C"/>
</dbReference>
<evidence type="ECO:0000256" key="8">
    <source>
        <dbReference type="ARBA" id="ARBA00023012"/>
    </source>
</evidence>
<evidence type="ECO:0000256" key="3">
    <source>
        <dbReference type="ARBA" id="ARBA00022553"/>
    </source>
</evidence>
<dbReference type="InterPro" id="IPR003661">
    <property type="entry name" value="HisK_dim/P_dom"/>
</dbReference>
<dbReference type="Gene3D" id="1.10.287.130">
    <property type="match status" value="1"/>
</dbReference>
<feature type="domain" description="Histidine kinase" evidence="9">
    <location>
        <begin position="170"/>
        <end position="383"/>
    </location>
</feature>
<evidence type="ECO:0000256" key="4">
    <source>
        <dbReference type="ARBA" id="ARBA00022679"/>
    </source>
</evidence>
<keyword evidence="4" id="KW-0808">Transferase</keyword>
<dbReference type="InterPro" id="IPR000700">
    <property type="entry name" value="PAS-assoc_C"/>
</dbReference>
<reference evidence="12 13" key="1">
    <citation type="submission" date="2019-05" db="EMBL/GenBank/DDBJ databases">
        <title>Arcobacter cibarius and Arcobacter thereius providing challenges in identification an antibiotic susceptibility and Quinolone resistance.</title>
        <authorList>
            <person name="Busch A."/>
            <person name="Hanel I."/>
            <person name="Hotzel H."/>
            <person name="Tomaso H."/>
        </authorList>
    </citation>
    <scope>NUCLEOTIDE SEQUENCE [LARGE SCALE GENOMIC DNA]</scope>
    <source>
        <strain evidence="12 13">16CS0831-2</strain>
    </source>
</reference>
<dbReference type="InterPro" id="IPR005467">
    <property type="entry name" value="His_kinase_dom"/>
</dbReference>
<evidence type="ECO:0000259" key="11">
    <source>
        <dbReference type="PROSITE" id="PS50113"/>
    </source>
</evidence>
<evidence type="ECO:0000259" key="9">
    <source>
        <dbReference type="PROSITE" id="PS50109"/>
    </source>
</evidence>
<comment type="catalytic activity">
    <reaction evidence="1">
        <text>ATP + protein L-histidine = ADP + protein N-phospho-L-histidine.</text>
        <dbReference type="EC" id="2.7.13.3"/>
    </reaction>
</comment>
<dbReference type="InterPro" id="IPR000014">
    <property type="entry name" value="PAS"/>
</dbReference>
<dbReference type="InterPro" id="IPR036097">
    <property type="entry name" value="HisK_dim/P_sf"/>
</dbReference>
<dbReference type="Gene3D" id="3.30.565.10">
    <property type="entry name" value="Histidine kinase-like ATPase, C-terminal domain"/>
    <property type="match status" value="1"/>
</dbReference>
<dbReference type="SUPFAM" id="SSF55874">
    <property type="entry name" value="ATPase domain of HSP90 chaperone/DNA topoisomerase II/histidine kinase"/>
    <property type="match status" value="1"/>
</dbReference>
<keyword evidence="13" id="KW-1185">Reference proteome</keyword>
<dbReference type="Pfam" id="PF02518">
    <property type="entry name" value="HATPase_c"/>
    <property type="match status" value="1"/>
</dbReference>
<dbReference type="InterPro" id="IPR003594">
    <property type="entry name" value="HATPase_dom"/>
</dbReference>
<dbReference type="Gene3D" id="3.30.450.20">
    <property type="entry name" value="PAS domain"/>
    <property type="match status" value="1"/>
</dbReference>
<evidence type="ECO:0000256" key="5">
    <source>
        <dbReference type="ARBA" id="ARBA00022741"/>
    </source>
</evidence>
<dbReference type="EC" id="2.7.13.3" evidence="2"/>
<evidence type="ECO:0000313" key="13">
    <source>
        <dbReference type="Proteomes" id="UP000305417"/>
    </source>
</evidence>
<dbReference type="Pfam" id="PF13426">
    <property type="entry name" value="PAS_9"/>
    <property type="match status" value="1"/>
</dbReference>
<keyword evidence="5" id="KW-0547">Nucleotide-binding</keyword>
<keyword evidence="7" id="KW-0067">ATP-binding</keyword>
<dbReference type="CDD" id="cd00130">
    <property type="entry name" value="PAS"/>
    <property type="match status" value="1"/>
</dbReference>
<evidence type="ECO:0000313" key="12">
    <source>
        <dbReference type="EMBL" id="TLS95098.1"/>
    </source>
</evidence>
<comment type="caution">
    <text evidence="12">The sequence shown here is derived from an EMBL/GenBank/DDBJ whole genome shotgun (WGS) entry which is preliminary data.</text>
</comment>
<evidence type="ECO:0000256" key="2">
    <source>
        <dbReference type="ARBA" id="ARBA00012438"/>
    </source>
</evidence>
<evidence type="ECO:0000256" key="7">
    <source>
        <dbReference type="ARBA" id="ARBA00022840"/>
    </source>
</evidence>
<dbReference type="PROSITE" id="PS50113">
    <property type="entry name" value="PAC"/>
    <property type="match status" value="1"/>
</dbReference>
<dbReference type="InterPro" id="IPR036890">
    <property type="entry name" value="HATPase_C_sf"/>
</dbReference>
<evidence type="ECO:0000256" key="1">
    <source>
        <dbReference type="ARBA" id="ARBA00000085"/>
    </source>
</evidence>
<feature type="domain" description="PAS" evidence="10">
    <location>
        <begin position="9"/>
        <end position="60"/>
    </location>
</feature>
<dbReference type="RefSeq" id="WP_138109243.1">
    <property type="nucleotide sequence ID" value="NZ_VBUC01000061.1"/>
</dbReference>
<dbReference type="CDD" id="cd00082">
    <property type="entry name" value="HisKA"/>
    <property type="match status" value="1"/>
</dbReference>
<dbReference type="SUPFAM" id="SSF55785">
    <property type="entry name" value="PYP-like sensor domain (PAS domain)"/>
    <property type="match status" value="1"/>
</dbReference>
<organism evidence="12 13">
    <name type="scientific">Aliarcobacter cibarius</name>
    <dbReference type="NCBI Taxonomy" id="255507"/>
    <lineage>
        <taxon>Bacteria</taxon>
        <taxon>Pseudomonadati</taxon>
        <taxon>Campylobacterota</taxon>
        <taxon>Epsilonproteobacteria</taxon>
        <taxon>Campylobacterales</taxon>
        <taxon>Arcobacteraceae</taxon>
        <taxon>Aliarcobacter</taxon>
    </lineage>
</organism>
<gene>
    <name evidence="12" type="ORF">FE247_11450</name>
</gene>
<protein>
    <recommendedName>
        <fullName evidence="2">histidine kinase</fullName>
        <ecNumber evidence="2">2.7.13.3</ecNumber>
    </recommendedName>
</protein>
<dbReference type="EMBL" id="VBUC01000061">
    <property type="protein sequence ID" value="TLS95098.1"/>
    <property type="molecule type" value="Genomic_DNA"/>
</dbReference>
<keyword evidence="6" id="KW-0418">Kinase</keyword>
<dbReference type="PRINTS" id="PR00344">
    <property type="entry name" value="BCTRLSENSOR"/>
</dbReference>
<dbReference type="InterPro" id="IPR001610">
    <property type="entry name" value="PAC"/>
</dbReference>
<dbReference type="PROSITE" id="PS50112">
    <property type="entry name" value="PAS"/>
    <property type="match status" value="1"/>
</dbReference>
<keyword evidence="8" id="KW-0902">Two-component regulatory system</keyword>
<feature type="domain" description="PAC" evidence="11">
    <location>
        <begin position="85"/>
        <end position="139"/>
    </location>
</feature>
<name>A0ABY2V6X0_9BACT</name>
<dbReference type="PROSITE" id="PS50109">
    <property type="entry name" value="HIS_KIN"/>
    <property type="match status" value="1"/>
</dbReference>
<dbReference type="SMART" id="SM00387">
    <property type="entry name" value="HATPase_c"/>
    <property type="match status" value="1"/>
</dbReference>
<dbReference type="SMART" id="SM00086">
    <property type="entry name" value="PAC"/>
    <property type="match status" value="1"/>
</dbReference>
<accession>A0ABY2V6X0</accession>
<evidence type="ECO:0000256" key="6">
    <source>
        <dbReference type="ARBA" id="ARBA00022777"/>
    </source>
</evidence>
<dbReference type="InterPro" id="IPR035965">
    <property type="entry name" value="PAS-like_dom_sf"/>
</dbReference>
<dbReference type="NCBIfam" id="TIGR00229">
    <property type="entry name" value="sensory_box"/>
    <property type="match status" value="1"/>
</dbReference>
<keyword evidence="3" id="KW-0597">Phosphoprotein</keyword>
<dbReference type="Proteomes" id="UP000305417">
    <property type="component" value="Unassembled WGS sequence"/>
</dbReference>
<dbReference type="PANTHER" id="PTHR43065">
    <property type="entry name" value="SENSOR HISTIDINE KINASE"/>
    <property type="match status" value="1"/>
</dbReference>
<proteinExistence type="predicted"/>